<evidence type="ECO:0000313" key="7">
    <source>
        <dbReference type="EMBL" id="KYO37530.1"/>
    </source>
</evidence>
<accession>A0A151NLA4</accession>
<keyword evidence="2" id="KW-0430">Lectin</keyword>
<dbReference type="Proteomes" id="UP000050525">
    <property type="component" value="Unassembled WGS sequence"/>
</dbReference>
<gene>
    <name evidence="7" type="primary">CLEC5AL</name>
    <name evidence="7" type="ORF">Y1Q_0015264</name>
</gene>
<name>A0A151NLA4_ALLMI</name>
<dbReference type="GO" id="GO:0030246">
    <property type="term" value="F:carbohydrate binding"/>
    <property type="evidence" value="ECO:0007669"/>
    <property type="project" value="UniProtKB-KW"/>
</dbReference>
<dbReference type="Gene3D" id="3.10.100.10">
    <property type="entry name" value="Mannose-Binding Protein A, subunit A"/>
    <property type="match status" value="1"/>
</dbReference>
<dbReference type="InterPro" id="IPR016187">
    <property type="entry name" value="CTDL_fold"/>
</dbReference>
<dbReference type="Pfam" id="PF00059">
    <property type="entry name" value="Lectin_C"/>
    <property type="match status" value="1"/>
</dbReference>
<dbReference type="InterPro" id="IPR001304">
    <property type="entry name" value="C-type_lectin-like"/>
</dbReference>
<dbReference type="SUPFAM" id="SSF56436">
    <property type="entry name" value="C-type lectin-like"/>
    <property type="match status" value="1"/>
</dbReference>
<evidence type="ECO:0000313" key="8">
    <source>
        <dbReference type="Proteomes" id="UP000050525"/>
    </source>
</evidence>
<feature type="compositionally biased region" description="Polar residues" evidence="4">
    <location>
        <begin position="126"/>
        <end position="136"/>
    </location>
</feature>
<dbReference type="PROSITE" id="PS50041">
    <property type="entry name" value="C_TYPE_LECTIN_2"/>
    <property type="match status" value="1"/>
</dbReference>
<sequence length="313" mass="34153">MYADLNFPAVAGLGSRLPKDNDTQAGPVYAEVKLKPLDTSSLNTCAATGLMSQEVNTFTKEPSQHKPGGRHCSRVCALAVGAVTILLLVTGVTLIIVCLPMAQDPSELQTDSKTTKDLSMAHDPSELQTVSKTTKGCPSGWTENRKSCYFFSGDKDKKTWNASMEECKKNGSKLVIINSKDELDFLKGMSKGGYYFLGLTYSNTKGKWNWIDDTELNTDIFNIAQEYSDYCCAVVGHNRVASADCNGSSSSNYSERRGTPWSTTRIRMWSVEKDMIQGLEEENVMASAKVGLGNQGPGLRQYPMGAASPKIFS</sequence>
<comment type="caution">
    <text evidence="7">The sequence shown here is derived from an EMBL/GenBank/DDBJ whole genome shotgun (WGS) entry which is preliminary data.</text>
</comment>
<feature type="domain" description="C-type lectin" evidence="6">
    <location>
        <begin position="144"/>
        <end position="246"/>
    </location>
</feature>
<comment type="subcellular location">
    <subcellularLocation>
        <location evidence="1">Membrane</location>
        <topology evidence="1">Single-pass membrane protein</topology>
    </subcellularLocation>
</comment>
<keyword evidence="8" id="KW-1185">Reference proteome</keyword>
<dbReference type="PANTHER" id="PTHR46746">
    <property type="entry name" value="KILLER CELL LECTIN-LIKE RECEPTOR SUBFAMILY F MEMBER 2"/>
    <property type="match status" value="1"/>
</dbReference>
<evidence type="ECO:0000256" key="3">
    <source>
        <dbReference type="ARBA" id="ARBA00023157"/>
    </source>
</evidence>
<dbReference type="EMBL" id="AKHW03002692">
    <property type="protein sequence ID" value="KYO37530.1"/>
    <property type="molecule type" value="Genomic_DNA"/>
</dbReference>
<dbReference type="AlphaFoldDB" id="A0A151NLA4"/>
<protein>
    <submittedName>
        <fullName evidence="7">C-type lectin domain family 5 member A isoform A</fullName>
    </submittedName>
</protein>
<dbReference type="InterPro" id="IPR016186">
    <property type="entry name" value="C-type_lectin-like/link_sf"/>
</dbReference>
<keyword evidence="5" id="KW-0812">Transmembrane</keyword>
<dbReference type="InterPro" id="IPR051379">
    <property type="entry name" value="C-type_Lectin_Receptor_IMM"/>
</dbReference>
<feature type="region of interest" description="Disordered" evidence="4">
    <location>
        <begin position="107"/>
        <end position="138"/>
    </location>
</feature>
<reference evidence="7 8" key="1">
    <citation type="journal article" date="2012" name="Genome Biol.">
        <title>Sequencing three crocodilian genomes to illuminate the evolution of archosaurs and amniotes.</title>
        <authorList>
            <person name="St John J.A."/>
            <person name="Braun E.L."/>
            <person name="Isberg S.R."/>
            <person name="Miles L.G."/>
            <person name="Chong A.Y."/>
            <person name="Gongora J."/>
            <person name="Dalzell P."/>
            <person name="Moran C."/>
            <person name="Bed'hom B."/>
            <person name="Abzhanov A."/>
            <person name="Burgess S.C."/>
            <person name="Cooksey A.M."/>
            <person name="Castoe T.A."/>
            <person name="Crawford N.G."/>
            <person name="Densmore L.D."/>
            <person name="Drew J.C."/>
            <person name="Edwards S.V."/>
            <person name="Faircloth B.C."/>
            <person name="Fujita M.K."/>
            <person name="Greenwold M.J."/>
            <person name="Hoffmann F.G."/>
            <person name="Howard J.M."/>
            <person name="Iguchi T."/>
            <person name="Janes D.E."/>
            <person name="Khan S.Y."/>
            <person name="Kohno S."/>
            <person name="de Koning A.J."/>
            <person name="Lance S.L."/>
            <person name="McCarthy F.M."/>
            <person name="McCormack J.E."/>
            <person name="Merchant M.E."/>
            <person name="Peterson D.G."/>
            <person name="Pollock D.D."/>
            <person name="Pourmand N."/>
            <person name="Raney B.J."/>
            <person name="Roessler K.A."/>
            <person name="Sanford J.R."/>
            <person name="Sawyer R.H."/>
            <person name="Schmidt C.J."/>
            <person name="Triplett E.W."/>
            <person name="Tuberville T.D."/>
            <person name="Venegas-Anaya M."/>
            <person name="Howard J.T."/>
            <person name="Jarvis E.D."/>
            <person name="Guillette L.J.Jr."/>
            <person name="Glenn T.C."/>
            <person name="Green R.E."/>
            <person name="Ray D.A."/>
        </authorList>
    </citation>
    <scope>NUCLEOTIDE SEQUENCE [LARGE SCALE GENOMIC DNA]</scope>
    <source>
        <strain evidence="7">KSC_2009_1</strain>
    </source>
</reference>
<dbReference type="GO" id="GO:0016020">
    <property type="term" value="C:membrane"/>
    <property type="evidence" value="ECO:0007669"/>
    <property type="project" value="UniProtKB-SubCell"/>
</dbReference>
<keyword evidence="3" id="KW-1015">Disulfide bond</keyword>
<keyword evidence="5" id="KW-1133">Transmembrane helix</keyword>
<dbReference type="InterPro" id="IPR033992">
    <property type="entry name" value="NKR-like_CTLD"/>
</dbReference>
<evidence type="ECO:0000259" key="6">
    <source>
        <dbReference type="PROSITE" id="PS50041"/>
    </source>
</evidence>
<feature type="compositionally biased region" description="Basic and acidic residues" evidence="4">
    <location>
        <begin position="113"/>
        <end position="125"/>
    </location>
</feature>
<dbReference type="STRING" id="8496.A0A151NLA4"/>
<evidence type="ECO:0000256" key="1">
    <source>
        <dbReference type="ARBA" id="ARBA00004167"/>
    </source>
</evidence>
<dbReference type="CDD" id="cd03593">
    <property type="entry name" value="CLECT_NK_receptors_like"/>
    <property type="match status" value="1"/>
</dbReference>
<proteinExistence type="predicted"/>
<evidence type="ECO:0000256" key="5">
    <source>
        <dbReference type="SAM" id="Phobius"/>
    </source>
</evidence>
<keyword evidence="5" id="KW-0472">Membrane</keyword>
<dbReference type="SMART" id="SM00034">
    <property type="entry name" value="CLECT"/>
    <property type="match status" value="1"/>
</dbReference>
<evidence type="ECO:0000256" key="4">
    <source>
        <dbReference type="SAM" id="MobiDB-lite"/>
    </source>
</evidence>
<dbReference type="PANTHER" id="PTHR46746:SF9">
    <property type="entry name" value="CD209 ANTIGEN-LIKE PROTEIN C-LIKE"/>
    <property type="match status" value="1"/>
</dbReference>
<organism evidence="7 8">
    <name type="scientific">Alligator mississippiensis</name>
    <name type="common">American alligator</name>
    <dbReference type="NCBI Taxonomy" id="8496"/>
    <lineage>
        <taxon>Eukaryota</taxon>
        <taxon>Metazoa</taxon>
        <taxon>Chordata</taxon>
        <taxon>Craniata</taxon>
        <taxon>Vertebrata</taxon>
        <taxon>Euteleostomi</taxon>
        <taxon>Archelosauria</taxon>
        <taxon>Archosauria</taxon>
        <taxon>Crocodylia</taxon>
        <taxon>Alligatoridae</taxon>
        <taxon>Alligatorinae</taxon>
        <taxon>Alligator</taxon>
    </lineage>
</organism>
<feature type="transmembrane region" description="Helical" evidence="5">
    <location>
        <begin position="75"/>
        <end position="102"/>
    </location>
</feature>
<evidence type="ECO:0000256" key="2">
    <source>
        <dbReference type="ARBA" id="ARBA00022734"/>
    </source>
</evidence>